<evidence type="ECO:0000256" key="1">
    <source>
        <dbReference type="SAM" id="SignalP"/>
    </source>
</evidence>
<gene>
    <name evidence="2" type="ORF">AO703_04635</name>
</gene>
<feature type="signal peptide" evidence="1">
    <location>
        <begin position="1"/>
        <end position="32"/>
    </location>
</feature>
<dbReference type="RefSeq" id="WP_062740437.1">
    <property type="nucleotide sequence ID" value="NZ_CP012871.1"/>
</dbReference>
<reference evidence="3" key="1">
    <citation type="submission" date="2015-10" db="EMBL/GenBank/DDBJ databases">
        <title>Complete Genome Sequencing of Klebsiella sp. strain G5.</title>
        <authorList>
            <person name="Chan K.-G."/>
            <person name="Chen J.-W."/>
        </authorList>
    </citation>
    <scope>NUCLEOTIDE SEQUENCE [LARGE SCALE GENOMIC DNA]</scope>
    <source>
        <strain evidence="3">G5</strain>
    </source>
</reference>
<proteinExistence type="predicted"/>
<dbReference type="Pfam" id="PF06980">
    <property type="entry name" value="DUF1302"/>
    <property type="match status" value="1"/>
</dbReference>
<dbReference type="AlphaFoldDB" id="A0A806X7N2"/>
<accession>A0A806X7N2</accession>
<evidence type="ECO:0000313" key="3">
    <source>
        <dbReference type="Proteomes" id="UP000069162"/>
    </source>
</evidence>
<feature type="chain" id="PRO_5032518159" description="DUF1302 domain-containing protein" evidence="1">
    <location>
        <begin position="33"/>
        <end position="560"/>
    </location>
</feature>
<name>A0A806X7N2_9ENTR</name>
<keyword evidence="1" id="KW-0732">Signal</keyword>
<evidence type="ECO:0000313" key="2">
    <source>
        <dbReference type="EMBL" id="ALR75613.1"/>
    </source>
</evidence>
<dbReference type="Proteomes" id="UP000069162">
    <property type="component" value="Chromosome"/>
</dbReference>
<evidence type="ECO:0008006" key="4">
    <source>
        <dbReference type="Google" id="ProtNLM"/>
    </source>
</evidence>
<organism evidence="2 3">
    <name type="scientific">[Enterobacter] lignolyticus</name>
    <dbReference type="NCBI Taxonomy" id="1334193"/>
    <lineage>
        <taxon>Bacteria</taxon>
        <taxon>Pseudomonadati</taxon>
        <taxon>Pseudomonadota</taxon>
        <taxon>Gammaproteobacteria</taxon>
        <taxon>Enterobacterales</taxon>
        <taxon>Enterobacteriaceae</taxon>
        <taxon>Pluralibacter</taxon>
    </lineage>
</organism>
<dbReference type="EMBL" id="CP012871">
    <property type="protein sequence ID" value="ALR75613.1"/>
    <property type="molecule type" value="Genomic_DNA"/>
</dbReference>
<protein>
    <recommendedName>
        <fullName evidence="4">DUF1302 domain-containing protein</fullName>
    </recommendedName>
</protein>
<sequence length="560" mass="61644">MQEKNDALHFKKHLPVLAIAVATALFAASALAFDFNIDNPDLNIRWNNTVRLNLGNRIGEQDQTIARTPNNNDGDLNFGKGAMVTERLNLLSELQLDYQKKMGFRVSGSAWYDPAYRNLESNNKTPNTLVNGKPTAGALSPYTKRFAEGPSGQLLESYAYRTFEFDQQKLNLTVGKSLQSWGNSLFAPLHGINYGQFPIDLGMMFGSPLSERTEILLPRNQVTADYMLSPTWSFGAEYFLDWQHVRFPESGSYMGMYDLALDGGESVYLPNGKLATHGPDVTPNKVGDFGLNVKWSPGWLGGTMGLFFRRTADQLPDTVVFNQKTNQYAFTYASGIDIYGFSLSKDIAGVKTGLDLSYRRNMPLNSQQVLTVLPVKAGTPGFISAMPQDGQTGGAMGNTFHAVLNGVNTVGKTPFFDRASVVAELAWDHVLSVTEGYAQYRGNPAYTGIDKSTRDFFSLNLNVTPTWNQVYPEVDLSMPLTYAVGLKGESAIPLGGNAHTGNYSVGLSAMVQSRFQIELKYTGFFGPFVKAPNGTISSYAGLMSLLSDRDTLWLTSRIKF</sequence>
<dbReference type="InterPro" id="IPR010727">
    <property type="entry name" value="DUF1302"/>
</dbReference>
<dbReference type="KEGG" id="kle:AO703_04635"/>
<dbReference type="OrthoDB" id="7000272at2"/>